<comment type="caution">
    <text evidence="8">The sequence shown here is derived from an EMBL/GenBank/DDBJ whole genome shotgun (WGS) entry which is preliminary data.</text>
</comment>
<evidence type="ECO:0000256" key="7">
    <source>
        <dbReference type="SAM" id="Phobius"/>
    </source>
</evidence>
<sequence>MLINIENLVTTFLSLSIAVYIVSFLLYLIRILKGPTIPDMVIAVDALGYDLAAFFVILSILFKTPILIGCAIVLALWIYAIDIYVSKYLEFKELGD</sequence>
<reference evidence="8" key="1">
    <citation type="journal article" date="2020" name="mSystems">
        <title>Genome- and Community-Level Interaction Insights into Carbon Utilization and Element Cycling Functions of Hydrothermarchaeota in Hydrothermal Sediment.</title>
        <authorList>
            <person name="Zhou Z."/>
            <person name="Liu Y."/>
            <person name="Xu W."/>
            <person name="Pan J."/>
            <person name="Luo Z.H."/>
            <person name="Li M."/>
        </authorList>
    </citation>
    <scope>NUCLEOTIDE SEQUENCE [LARGE SCALE GENOMIC DNA]</scope>
    <source>
        <strain evidence="8">SpSt-648</strain>
    </source>
</reference>
<keyword evidence="4 7" id="KW-0812">Transmembrane</keyword>
<name>A0A7C4JLK7_STAMA</name>
<keyword evidence="2" id="KW-0813">Transport</keyword>
<proteinExistence type="predicted"/>
<dbReference type="GO" id="GO:0015385">
    <property type="term" value="F:sodium:proton antiporter activity"/>
    <property type="evidence" value="ECO:0007669"/>
    <property type="project" value="TreeGrafter"/>
</dbReference>
<keyword evidence="6 7" id="KW-0472">Membrane</keyword>
<accession>A0A7C4JLK7</accession>
<feature type="transmembrane region" description="Helical" evidence="7">
    <location>
        <begin position="41"/>
        <end position="60"/>
    </location>
</feature>
<organism evidence="8">
    <name type="scientific">Staphylothermus marinus</name>
    <dbReference type="NCBI Taxonomy" id="2280"/>
    <lineage>
        <taxon>Archaea</taxon>
        <taxon>Thermoproteota</taxon>
        <taxon>Thermoprotei</taxon>
        <taxon>Desulfurococcales</taxon>
        <taxon>Desulfurococcaceae</taxon>
        <taxon>Staphylothermus</taxon>
    </lineage>
</organism>
<evidence type="ECO:0000256" key="2">
    <source>
        <dbReference type="ARBA" id="ARBA00022448"/>
    </source>
</evidence>
<protein>
    <submittedName>
        <fullName evidence="8">pH regulation protein F</fullName>
    </submittedName>
</protein>
<dbReference type="InterPro" id="IPR007208">
    <property type="entry name" value="MrpF/PhaF-like"/>
</dbReference>
<evidence type="ECO:0000256" key="5">
    <source>
        <dbReference type="ARBA" id="ARBA00022989"/>
    </source>
</evidence>
<feature type="transmembrane region" description="Helical" evidence="7">
    <location>
        <begin position="66"/>
        <end position="85"/>
    </location>
</feature>
<dbReference type="EMBL" id="DTBP01000022">
    <property type="protein sequence ID" value="HGQ74116.1"/>
    <property type="molecule type" value="Genomic_DNA"/>
</dbReference>
<comment type="subcellular location">
    <subcellularLocation>
        <location evidence="1">Cell membrane</location>
        <topology evidence="1">Multi-pass membrane protein</topology>
    </subcellularLocation>
</comment>
<keyword evidence="3" id="KW-1003">Cell membrane</keyword>
<evidence type="ECO:0000256" key="4">
    <source>
        <dbReference type="ARBA" id="ARBA00022692"/>
    </source>
</evidence>
<evidence type="ECO:0000313" key="8">
    <source>
        <dbReference type="EMBL" id="HGQ74116.1"/>
    </source>
</evidence>
<dbReference type="PANTHER" id="PTHR34702">
    <property type="entry name" value="NA(+)/H(+) ANTIPORTER SUBUNIT F1"/>
    <property type="match status" value="1"/>
</dbReference>
<feature type="transmembrane region" description="Helical" evidence="7">
    <location>
        <begin position="12"/>
        <end position="29"/>
    </location>
</feature>
<gene>
    <name evidence="8" type="ORF">ENU20_03455</name>
</gene>
<evidence type="ECO:0000256" key="3">
    <source>
        <dbReference type="ARBA" id="ARBA00022475"/>
    </source>
</evidence>
<dbReference type="PANTHER" id="PTHR34702:SF1">
    <property type="entry name" value="NA(+)_H(+) ANTIPORTER SUBUNIT F"/>
    <property type="match status" value="1"/>
</dbReference>
<dbReference type="Pfam" id="PF04066">
    <property type="entry name" value="MrpF_PhaF"/>
    <property type="match status" value="1"/>
</dbReference>
<evidence type="ECO:0000256" key="6">
    <source>
        <dbReference type="ARBA" id="ARBA00023136"/>
    </source>
</evidence>
<dbReference type="AlphaFoldDB" id="A0A7C4JLK7"/>
<dbReference type="GO" id="GO:0005886">
    <property type="term" value="C:plasma membrane"/>
    <property type="evidence" value="ECO:0007669"/>
    <property type="project" value="UniProtKB-SubCell"/>
</dbReference>
<keyword evidence="5 7" id="KW-1133">Transmembrane helix</keyword>
<evidence type="ECO:0000256" key="1">
    <source>
        <dbReference type="ARBA" id="ARBA00004651"/>
    </source>
</evidence>